<geneLocation type="plasmid" evidence="2">
    <name>pdrdi</name>
</geneLocation>
<proteinExistence type="predicted"/>
<evidence type="ECO:0000313" key="1">
    <source>
        <dbReference type="EMBL" id="AXH00681.1"/>
    </source>
</evidence>
<gene>
    <name evidence="1" type="ORF">DVJ83_16130</name>
</gene>
<organism evidence="1 2">
    <name type="scientific">Deinococcus wulumuqiensis</name>
    <dbReference type="NCBI Taxonomy" id="980427"/>
    <lineage>
        <taxon>Bacteria</taxon>
        <taxon>Thermotogati</taxon>
        <taxon>Deinococcota</taxon>
        <taxon>Deinococci</taxon>
        <taxon>Deinococcales</taxon>
        <taxon>Deinococcaceae</taxon>
        <taxon>Deinococcus</taxon>
    </lineage>
</organism>
<name>A0A345ILV8_9DEIO</name>
<dbReference type="Proteomes" id="UP000253744">
    <property type="component" value="Plasmid pDrdI"/>
</dbReference>
<dbReference type="AlphaFoldDB" id="A0A345ILV8"/>
<dbReference type="KEGG" id="dwu:DVJ83_16130"/>
<sequence>MLMPGGQIEQVGAIPPWYWSRMERIIARTDVGLGDVYLYTYFTCEEGADGAMFETAYSIGPNYARWNVIGRHVTAQEACEAHMAVRLVWWKGRAEDRLPDYRPCEPSQSFPVPPYPG</sequence>
<reference evidence="1 2" key="1">
    <citation type="submission" date="2018-07" db="EMBL/GenBank/DDBJ databases">
        <title>Complete Genome and Methylome Analysis of Deinococcus wulumuqiensis NEB 479.</title>
        <authorList>
            <person name="Fomenkov A."/>
            <person name="Luyten Y."/>
            <person name="Vincze T."/>
            <person name="Anton B.P."/>
            <person name="Clark T."/>
            <person name="Roberts R.J."/>
            <person name="Morgan R.D."/>
        </authorList>
    </citation>
    <scope>NUCLEOTIDE SEQUENCE [LARGE SCALE GENOMIC DNA]</scope>
    <source>
        <strain evidence="1 2">NEB 479</strain>
        <plasmid evidence="2">Plasmid pdrdi</plasmid>
    </source>
</reference>
<evidence type="ECO:0000313" key="2">
    <source>
        <dbReference type="Proteomes" id="UP000253744"/>
    </source>
</evidence>
<keyword evidence="1" id="KW-0614">Plasmid</keyword>
<dbReference type="EMBL" id="CP031163">
    <property type="protein sequence ID" value="AXH00681.1"/>
    <property type="molecule type" value="Genomic_DNA"/>
</dbReference>
<accession>A0A345ILV8</accession>
<protein>
    <submittedName>
        <fullName evidence="1">Uncharacterized protein</fullName>
    </submittedName>
</protein>